<dbReference type="EMBL" id="JACSIT010000118">
    <property type="protein sequence ID" value="MBC6995122.1"/>
    <property type="molecule type" value="Genomic_DNA"/>
</dbReference>
<accession>A0A923PQX7</accession>
<comment type="caution">
    <text evidence="2">The sequence shown here is derived from an EMBL/GenBank/DDBJ whole genome shotgun (WGS) entry which is preliminary data.</text>
</comment>
<name>A0A923PQX7_9BACT</name>
<gene>
    <name evidence="2" type="ORF">H9S92_13160</name>
</gene>
<dbReference type="InterPro" id="IPR004675">
    <property type="entry name" value="AhpD_core"/>
</dbReference>
<evidence type="ECO:0000313" key="3">
    <source>
        <dbReference type="Proteomes" id="UP000650081"/>
    </source>
</evidence>
<protein>
    <submittedName>
        <fullName evidence="2">Carboxymuconolactone decarboxylase family protein</fullName>
    </submittedName>
</protein>
<dbReference type="GO" id="GO:0051920">
    <property type="term" value="F:peroxiredoxin activity"/>
    <property type="evidence" value="ECO:0007669"/>
    <property type="project" value="InterPro"/>
</dbReference>
<dbReference type="PANTHER" id="PTHR33930">
    <property type="entry name" value="ALKYL HYDROPEROXIDE REDUCTASE AHPD"/>
    <property type="match status" value="1"/>
</dbReference>
<keyword evidence="3" id="KW-1185">Reference proteome</keyword>
<dbReference type="Gene3D" id="1.20.1290.10">
    <property type="entry name" value="AhpD-like"/>
    <property type="match status" value="1"/>
</dbReference>
<dbReference type="Pfam" id="PF02627">
    <property type="entry name" value="CMD"/>
    <property type="match status" value="1"/>
</dbReference>
<reference evidence="2" key="1">
    <citation type="submission" date="2020-08" db="EMBL/GenBank/DDBJ databases">
        <title>Lewinella bacteria from marine environments.</title>
        <authorList>
            <person name="Zhong Y."/>
        </authorList>
    </citation>
    <scope>NUCLEOTIDE SEQUENCE</scope>
    <source>
        <strain evidence="2">KCTC 42187</strain>
    </source>
</reference>
<proteinExistence type="predicted"/>
<dbReference type="PANTHER" id="PTHR33930:SF2">
    <property type="entry name" value="BLR3452 PROTEIN"/>
    <property type="match status" value="1"/>
</dbReference>
<organism evidence="2 3">
    <name type="scientific">Neolewinella lacunae</name>
    <dbReference type="NCBI Taxonomy" id="1517758"/>
    <lineage>
        <taxon>Bacteria</taxon>
        <taxon>Pseudomonadati</taxon>
        <taxon>Bacteroidota</taxon>
        <taxon>Saprospiria</taxon>
        <taxon>Saprospirales</taxon>
        <taxon>Lewinellaceae</taxon>
        <taxon>Neolewinella</taxon>
    </lineage>
</organism>
<dbReference type="Proteomes" id="UP000650081">
    <property type="component" value="Unassembled WGS sequence"/>
</dbReference>
<dbReference type="AlphaFoldDB" id="A0A923PQX7"/>
<dbReference type="InterPro" id="IPR029032">
    <property type="entry name" value="AhpD-like"/>
</dbReference>
<sequence length="91" mass="9363">MQGFGALHRASTADGALNAKTKELIALGVAIAVRCDGCIAFHVHDALQAGASRAEIMETIGVAVLMGGGPALMYGCEAEEALQQFSAVEKM</sequence>
<dbReference type="NCBIfam" id="TIGR00778">
    <property type="entry name" value="ahpD_dom"/>
    <property type="match status" value="1"/>
</dbReference>
<evidence type="ECO:0000313" key="2">
    <source>
        <dbReference type="EMBL" id="MBC6995122.1"/>
    </source>
</evidence>
<dbReference type="SUPFAM" id="SSF69118">
    <property type="entry name" value="AhpD-like"/>
    <property type="match status" value="1"/>
</dbReference>
<feature type="domain" description="Carboxymuconolactone decarboxylase-like" evidence="1">
    <location>
        <begin position="2"/>
        <end position="78"/>
    </location>
</feature>
<dbReference type="InterPro" id="IPR003779">
    <property type="entry name" value="CMD-like"/>
</dbReference>
<evidence type="ECO:0000259" key="1">
    <source>
        <dbReference type="Pfam" id="PF02627"/>
    </source>
</evidence>